<comment type="caution">
    <text evidence="1">The sequence shown here is derived from an EMBL/GenBank/DDBJ whole genome shotgun (WGS) entry which is preliminary data.</text>
</comment>
<dbReference type="Proteomes" id="UP000823775">
    <property type="component" value="Unassembled WGS sequence"/>
</dbReference>
<accession>A0ABS8SJU9</accession>
<dbReference type="EMBL" id="JACEIK010000559">
    <property type="protein sequence ID" value="MCD7459064.1"/>
    <property type="molecule type" value="Genomic_DNA"/>
</dbReference>
<organism evidence="1 2">
    <name type="scientific">Datura stramonium</name>
    <name type="common">Jimsonweed</name>
    <name type="synonym">Common thornapple</name>
    <dbReference type="NCBI Taxonomy" id="4076"/>
    <lineage>
        <taxon>Eukaryota</taxon>
        <taxon>Viridiplantae</taxon>
        <taxon>Streptophyta</taxon>
        <taxon>Embryophyta</taxon>
        <taxon>Tracheophyta</taxon>
        <taxon>Spermatophyta</taxon>
        <taxon>Magnoliopsida</taxon>
        <taxon>eudicotyledons</taxon>
        <taxon>Gunneridae</taxon>
        <taxon>Pentapetalae</taxon>
        <taxon>asterids</taxon>
        <taxon>lamiids</taxon>
        <taxon>Solanales</taxon>
        <taxon>Solanaceae</taxon>
        <taxon>Solanoideae</taxon>
        <taxon>Datureae</taxon>
        <taxon>Datura</taxon>
    </lineage>
</organism>
<reference evidence="1 2" key="1">
    <citation type="journal article" date="2021" name="BMC Genomics">
        <title>Datura genome reveals duplications of psychoactive alkaloid biosynthetic genes and high mutation rate following tissue culture.</title>
        <authorList>
            <person name="Rajewski A."/>
            <person name="Carter-House D."/>
            <person name="Stajich J."/>
            <person name="Litt A."/>
        </authorList>
    </citation>
    <scope>NUCLEOTIDE SEQUENCE [LARGE SCALE GENOMIC DNA]</scope>
    <source>
        <strain evidence="1">AR-01</strain>
    </source>
</reference>
<keyword evidence="2" id="KW-1185">Reference proteome</keyword>
<name>A0ABS8SJU9_DATST</name>
<gene>
    <name evidence="1" type="ORF">HAX54_039947</name>
</gene>
<evidence type="ECO:0000313" key="1">
    <source>
        <dbReference type="EMBL" id="MCD7459064.1"/>
    </source>
</evidence>
<protein>
    <submittedName>
        <fullName evidence="1">Uncharacterized protein</fullName>
    </submittedName>
</protein>
<proteinExistence type="predicted"/>
<evidence type="ECO:0000313" key="2">
    <source>
        <dbReference type="Proteomes" id="UP000823775"/>
    </source>
</evidence>
<sequence length="78" mass="8790">ESARQVRGTELMLCDTLHATLRIIIQHPSSSEAPRQGRGTKLMLRDTLCATLPVYSGKFLTCINSTLRFYFRISDISC</sequence>
<feature type="non-terminal residue" evidence="1">
    <location>
        <position position="1"/>
    </location>
</feature>